<reference evidence="2" key="1">
    <citation type="journal article" date="2023" name="Mol. Biol. Evol.">
        <title>Third-Generation Sequencing Reveals the Adaptive Role of the Epigenome in Three Deep-Sea Polychaetes.</title>
        <authorList>
            <person name="Perez M."/>
            <person name="Aroh O."/>
            <person name="Sun Y."/>
            <person name="Lan Y."/>
            <person name="Juniper S.K."/>
            <person name="Young C.R."/>
            <person name="Angers B."/>
            <person name="Qian P.Y."/>
        </authorList>
    </citation>
    <scope>NUCLEOTIDE SEQUENCE</scope>
    <source>
        <strain evidence="2">P08H-3</strain>
    </source>
</reference>
<keyword evidence="3" id="KW-1185">Reference proteome</keyword>
<comment type="caution">
    <text evidence="2">The sequence shown here is derived from an EMBL/GenBank/DDBJ whole genome shotgun (WGS) entry which is preliminary data.</text>
</comment>
<name>A0AAD9MSC3_9ANNE</name>
<dbReference type="EMBL" id="JAODUP010000825">
    <property type="protein sequence ID" value="KAK2143620.1"/>
    <property type="molecule type" value="Genomic_DNA"/>
</dbReference>
<evidence type="ECO:0000313" key="3">
    <source>
        <dbReference type="Proteomes" id="UP001208570"/>
    </source>
</evidence>
<dbReference type="AlphaFoldDB" id="A0AAD9MSC3"/>
<accession>A0AAD9MSC3</accession>
<evidence type="ECO:0000256" key="1">
    <source>
        <dbReference type="SAM" id="MobiDB-lite"/>
    </source>
</evidence>
<sequence length="70" mass="8277">MDTDRSSKFIGMTTEEMWLYFSNELGGQMAKHIPKSVPKNNKRHKIWMTKEVTANHRKKQPARKKDTDNK</sequence>
<feature type="region of interest" description="Disordered" evidence="1">
    <location>
        <begin position="51"/>
        <end position="70"/>
    </location>
</feature>
<evidence type="ECO:0000313" key="2">
    <source>
        <dbReference type="EMBL" id="KAK2143620.1"/>
    </source>
</evidence>
<proteinExistence type="predicted"/>
<organism evidence="2 3">
    <name type="scientific">Paralvinella palmiformis</name>
    <dbReference type="NCBI Taxonomy" id="53620"/>
    <lineage>
        <taxon>Eukaryota</taxon>
        <taxon>Metazoa</taxon>
        <taxon>Spiralia</taxon>
        <taxon>Lophotrochozoa</taxon>
        <taxon>Annelida</taxon>
        <taxon>Polychaeta</taxon>
        <taxon>Sedentaria</taxon>
        <taxon>Canalipalpata</taxon>
        <taxon>Terebellida</taxon>
        <taxon>Terebelliformia</taxon>
        <taxon>Alvinellidae</taxon>
        <taxon>Paralvinella</taxon>
    </lineage>
</organism>
<gene>
    <name evidence="2" type="ORF">LSH36_825g03064</name>
</gene>
<protein>
    <submittedName>
        <fullName evidence="2">Uncharacterized protein</fullName>
    </submittedName>
</protein>
<dbReference type="Proteomes" id="UP001208570">
    <property type="component" value="Unassembled WGS sequence"/>
</dbReference>